<sequence>MYNRIISNIRPLGFNWQTSDPFLFCVHHLDHYPAGNEGMGPDTSLEGRNIGQDFTPKDGWRMYHGETIPGFPAHPHRGFETVTVVLEGNVDHSDSHGAAGRYSNGDVQWMTAGAGLQHSEMFPLTNRSGNNRLELFQIWLNLPRKNKFVEPHYKMLWSESIPKVSISDNNGNKTVITIIAGKVGETSAPGPAPDSWAANPDNKVSIWLIKMEAGAKWTIPADTPEVNRSLYFYKGGVLSVAGIEIPEYHSLNLLPEEPVVVQNGQEESLLLLLQGRPIGEPVVQHGPFVMNSNEEIFKAFEDYRNTRFGGWPWPRHDMVHPKDAGRFAKYSDGKIETRQ</sequence>
<protein>
    <recommendedName>
        <fullName evidence="5">Pirin</fullName>
    </recommendedName>
</protein>
<comment type="caution">
    <text evidence="4">The sequence shown here is derived from an EMBL/GenBank/DDBJ whole genome shotgun (WGS) entry which is preliminary data.</text>
</comment>
<dbReference type="InterPro" id="IPR003829">
    <property type="entry name" value="Pirin_N_dom"/>
</dbReference>
<dbReference type="AlphaFoldDB" id="A0A645BPA0"/>
<dbReference type="EMBL" id="VSSQ01020304">
    <property type="protein sequence ID" value="MPM65053.1"/>
    <property type="molecule type" value="Genomic_DNA"/>
</dbReference>
<dbReference type="SUPFAM" id="SSF51182">
    <property type="entry name" value="RmlC-like cupins"/>
    <property type="match status" value="1"/>
</dbReference>
<name>A0A645BPA0_9ZZZZ</name>
<dbReference type="InterPro" id="IPR008778">
    <property type="entry name" value="Pirin_C_dom"/>
</dbReference>
<evidence type="ECO:0000313" key="4">
    <source>
        <dbReference type="EMBL" id="MPM65053.1"/>
    </source>
</evidence>
<dbReference type="InterPro" id="IPR012093">
    <property type="entry name" value="Pirin"/>
</dbReference>
<comment type="similarity">
    <text evidence="1">Belongs to the pirin family.</text>
</comment>
<feature type="domain" description="Pirin C-terminal" evidence="3">
    <location>
        <begin position="209"/>
        <end position="309"/>
    </location>
</feature>
<proteinExistence type="inferred from homology"/>
<dbReference type="InterPro" id="IPR014710">
    <property type="entry name" value="RmlC-like_jellyroll"/>
</dbReference>
<evidence type="ECO:0000259" key="2">
    <source>
        <dbReference type="Pfam" id="PF02678"/>
    </source>
</evidence>
<dbReference type="PANTHER" id="PTHR13903">
    <property type="entry name" value="PIRIN-RELATED"/>
    <property type="match status" value="1"/>
</dbReference>
<evidence type="ECO:0008006" key="5">
    <source>
        <dbReference type="Google" id="ProtNLM"/>
    </source>
</evidence>
<dbReference type="Gene3D" id="2.60.120.10">
    <property type="entry name" value="Jelly Rolls"/>
    <property type="match status" value="2"/>
</dbReference>
<reference evidence="4" key="1">
    <citation type="submission" date="2019-08" db="EMBL/GenBank/DDBJ databases">
        <authorList>
            <person name="Kucharzyk K."/>
            <person name="Murdoch R.W."/>
            <person name="Higgins S."/>
            <person name="Loffler F."/>
        </authorList>
    </citation>
    <scope>NUCLEOTIDE SEQUENCE</scope>
</reference>
<dbReference type="Pfam" id="PF05726">
    <property type="entry name" value="Pirin_C"/>
    <property type="match status" value="1"/>
</dbReference>
<organism evidence="4">
    <name type="scientific">bioreactor metagenome</name>
    <dbReference type="NCBI Taxonomy" id="1076179"/>
    <lineage>
        <taxon>unclassified sequences</taxon>
        <taxon>metagenomes</taxon>
        <taxon>ecological metagenomes</taxon>
    </lineage>
</organism>
<dbReference type="InterPro" id="IPR011051">
    <property type="entry name" value="RmlC_Cupin_sf"/>
</dbReference>
<evidence type="ECO:0000256" key="1">
    <source>
        <dbReference type="ARBA" id="ARBA00008416"/>
    </source>
</evidence>
<feature type="domain" description="Pirin N-terminal" evidence="2">
    <location>
        <begin position="65"/>
        <end position="140"/>
    </location>
</feature>
<dbReference type="CDD" id="cd02909">
    <property type="entry name" value="cupin_pirin_N"/>
    <property type="match status" value="1"/>
</dbReference>
<gene>
    <name evidence="4" type="ORF">SDC9_111945</name>
</gene>
<accession>A0A645BPA0</accession>
<evidence type="ECO:0000259" key="3">
    <source>
        <dbReference type="Pfam" id="PF05726"/>
    </source>
</evidence>
<dbReference type="Pfam" id="PF02678">
    <property type="entry name" value="Pirin"/>
    <property type="match status" value="1"/>
</dbReference>
<dbReference type="PANTHER" id="PTHR13903:SF8">
    <property type="entry name" value="PIRIN"/>
    <property type="match status" value="1"/>
</dbReference>